<keyword evidence="8" id="KW-1185">Reference proteome</keyword>
<dbReference type="InterPro" id="IPR029018">
    <property type="entry name" value="Hex-like_dom2"/>
</dbReference>
<accession>A0ABU2E4I2</accession>
<dbReference type="Pfam" id="PF02838">
    <property type="entry name" value="Glyco_hydro_20b"/>
    <property type="match status" value="1"/>
</dbReference>
<comment type="similarity">
    <text evidence="1">Belongs to the glycosyl hydrolase 20 family.</text>
</comment>
<evidence type="ECO:0000256" key="4">
    <source>
        <dbReference type="ARBA" id="ARBA00033000"/>
    </source>
</evidence>
<keyword evidence="3 7" id="KW-0326">Glycosidase</keyword>
<dbReference type="InterPro" id="IPR017853">
    <property type="entry name" value="GH"/>
</dbReference>
<keyword evidence="2 7" id="KW-0378">Hydrolase</keyword>
<evidence type="ECO:0000256" key="1">
    <source>
        <dbReference type="ARBA" id="ARBA00006285"/>
    </source>
</evidence>
<dbReference type="Gene3D" id="3.30.379.10">
    <property type="entry name" value="Chitobiase/beta-hexosaminidase domain 2-like"/>
    <property type="match status" value="1"/>
</dbReference>
<dbReference type="SUPFAM" id="SSF55545">
    <property type="entry name" value="beta-N-acetylhexosaminidase-like domain"/>
    <property type="match status" value="1"/>
</dbReference>
<dbReference type="Proteomes" id="UP001248067">
    <property type="component" value="Unassembled WGS sequence"/>
</dbReference>
<comment type="caution">
    <text evidence="7">The sequence shown here is derived from an EMBL/GenBank/DDBJ whole genome shotgun (WGS) entry which is preliminary data.</text>
</comment>
<feature type="domain" description="Glycoside hydrolase family 20 catalytic" evidence="5">
    <location>
        <begin position="208"/>
        <end position="446"/>
    </location>
</feature>
<evidence type="ECO:0000313" key="8">
    <source>
        <dbReference type="Proteomes" id="UP001248067"/>
    </source>
</evidence>
<dbReference type="PRINTS" id="PR00738">
    <property type="entry name" value="GLHYDRLASE20"/>
</dbReference>
<evidence type="ECO:0000256" key="2">
    <source>
        <dbReference type="ARBA" id="ARBA00022801"/>
    </source>
</evidence>
<dbReference type="InterPro" id="IPR025705">
    <property type="entry name" value="Beta_hexosaminidase_sua/sub"/>
</dbReference>
<sequence length="559" mass="59857">MKPNHLACLLVCVATLSLGGCGGGGEDSRASAEANRAAPDVSACTALESGTALIDGNPLVVPAGAHEKPLVVPTLRTWQGTPDIASVTPLSRIVLAQSDASGLQPVAMQLVADIKALTGWTLPIVHGKPAAPGDVLLSRQVCNANVQGLIGEEGYTLDAGNLVSIRANSPRGIFYGTRTLLQMMLLGKSADGSSSAVSGGYTVDYPRYGTRALQLDVARKYLTPAFIQQYIRFMSWYKLNTLHLYLNDGVNDPSGKVTATQFRLASDNPAFASLKPTDGLAYTRADWDGFEDLAARHAVEILPEIESVGHTAALVAARPDLAAAGPNQYGSETVMLDIGNPASLAYVESVWSEFLPWFRSSRVHIGGDELLKSVMDQPSAVGTYINGLASFLKKNGKQVAIWDLPTVESYYDKSLLVFRWNFEGTTSTPLWGRDGFQYLNSPHEWYIVPGAPARYNPNGIPGESLYDAPDQSLNPGDLAPIGGQLSNWNDQALNSPYSEATLNHILKDSVAPFGQIQWSGQDLGAGGQVTPYARIQQSIGRFQYGPDATLFVTDQLTGQ</sequence>
<dbReference type="InterPro" id="IPR015882">
    <property type="entry name" value="HEX_bac_N"/>
</dbReference>
<evidence type="ECO:0000259" key="5">
    <source>
        <dbReference type="Pfam" id="PF00728"/>
    </source>
</evidence>
<evidence type="ECO:0000256" key="3">
    <source>
        <dbReference type="ARBA" id="ARBA00023295"/>
    </source>
</evidence>
<dbReference type="InterPro" id="IPR052764">
    <property type="entry name" value="GH20_Enzymes"/>
</dbReference>
<dbReference type="Gene3D" id="3.20.20.80">
    <property type="entry name" value="Glycosidases"/>
    <property type="match status" value="1"/>
</dbReference>
<dbReference type="RefSeq" id="WP_175894720.1">
    <property type="nucleotide sequence ID" value="NZ_CADFDQ010000007.1"/>
</dbReference>
<dbReference type="Pfam" id="PF00728">
    <property type="entry name" value="Glyco_hydro_20"/>
    <property type="match status" value="1"/>
</dbReference>
<dbReference type="GO" id="GO:0004563">
    <property type="term" value="F:beta-N-acetylhexosaminidase activity"/>
    <property type="evidence" value="ECO:0007669"/>
    <property type="project" value="UniProtKB-EC"/>
</dbReference>
<dbReference type="SUPFAM" id="SSF51445">
    <property type="entry name" value="(Trans)glycosidases"/>
    <property type="match status" value="1"/>
</dbReference>
<dbReference type="PROSITE" id="PS51257">
    <property type="entry name" value="PROKAR_LIPOPROTEIN"/>
    <property type="match status" value="1"/>
</dbReference>
<evidence type="ECO:0000259" key="6">
    <source>
        <dbReference type="Pfam" id="PF02838"/>
    </source>
</evidence>
<name>A0ABU2E4I2_9BURK</name>
<reference evidence="7 8" key="1">
    <citation type="submission" date="2019-06" db="EMBL/GenBank/DDBJ databases">
        <title>Evolution of Burkholderia multivorans in the lungs of Cystic Fibrosis patients.</title>
        <authorList>
            <person name="Moreira L.M."/>
        </authorList>
    </citation>
    <scope>NUCLEOTIDE SEQUENCE [LARGE SCALE GENOMIC DNA]</scope>
    <source>
        <strain evidence="7 8">VC13239</strain>
    </source>
</reference>
<protein>
    <recommendedName>
        <fullName evidence="4">N-acetyl-beta-glucosaminidase</fullName>
    </recommendedName>
</protein>
<feature type="domain" description="Beta-hexosaminidase bacterial type N-terminal" evidence="6">
    <location>
        <begin position="69"/>
        <end position="184"/>
    </location>
</feature>
<dbReference type="InterPro" id="IPR015883">
    <property type="entry name" value="Glyco_hydro_20_cat"/>
</dbReference>
<proteinExistence type="inferred from homology"/>
<gene>
    <name evidence="7" type="ORF">FEQ00_03027</name>
</gene>
<dbReference type="EMBL" id="VJSY01000020">
    <property type="protein sequence ID" value="MDR8754604.1"/>
    <property type="molecule type" value="Genomic_DNA"/>
</dbReference>
<dbReference type="PANTHER" id="PTHR43678">
    <property type="entry name" value="PUTATIVE (AFU_ORTHOLOGUE AFUA_2G00640)-RELATED"/>
    <property type="match status" value="1"/>
</dbReference>
<dbReference type="PANTHER" id="PTHR43678:SF1">
    <property type="entry name" value="BETA-N-ACETYLHEXOSAMINIDASE"/>
    <property type="match status" value="1"/>
</dbReference>
<evidence type="ECO:0000313" key="7">
    <source>
        <dbReference type="EMBL" id="MDR8754604.1"/>
    </source>
</evidence>
<organism evidence="7 8">
    <name type="scientific">Burkholderia pseudomultivorans</name>
    <dbReference type="NCBI Taxonomy" id="1207504"/>
    <lineage>
        <taxon>Bacteria</taxon>
        <taxon>Pseudomonadati</taxon>
        <taxon>Pseudomonadota</taxon>
        <taxon>Betaproteobacteria</taxon>
        <taxon>Burkholderiales</taxon>
        <taxon>Burkholderiaceae</taxon>
        <taxon>Burkholderia</taxon>
        <taxon>Burkholderia cepacia complex</taxon>
    </lineage>
</organism>